<sequence length="393" mass="44200">MVARLFVNGLFVNGLFVNDFSSIDYEEMENREVPPFVEVLSKRGSSLLTRDGFEFQFEKDSALVDNVEYWKCIKLRRAFARLEQLASGPNPMLTRDAVDEARAALSEEVRVHAPSSSSMAKKYQRSKGKAAETLGDRGLDTNPLEIIIPQYLQPSVILNENSFIGGQMQKLIAFSTPRSLHMLDNFRAEIAIDGTFKTSPRGFVQLFTVHVIIDSCAVPCIFACLPTKNSQGYVKETPLKTFDEIFGEGWWDKDEAAEDLKMPAPTNFGQNVHHQIDRQNTQFGQIEPNSTDQLGQIEPNSTDQLGQIETNSTDQLGQIESNSTDPNPSLTDLKTIYAWKRKLGQTAPKYPHSEQKELMKDGKGNLNDSNFIQILSMDILADIHNANYLQINR</sequence>
<accession>A0A914H9F4</accession>
<dbReference type="WBParaSite" id="Gr19_v10_g15024.t1">
    <property type="protein sequence ID" value="Gr19_v10_g15024.t1"/>
    <property type="gene ID" value="Gr19_v10_g15024"/>
</dbReference>
<protein>
    <submittedName>
        <fullName evidence="3">Uncharacterized protein</fullName>
    </submittedName>
</protein>
<keyword evidence="2" id="KW-1185">Reference proteome</keyword>
<evidence type="ECO:0000256" key="1">
    <source>
        <dbReference type="SAM" id="MobiDB-lite"/>
    </source>
</evidence>
<dbReference type="AlphaFoldDB" id="A0A914H9F4"/>
<reference evidence="3" key="1">
    <citation type="submission" date="2022-11" db="UniProtKB">
        <authorList>
            <consortium name="WormBaseParasite"/>
        </authorList>
    </citation>
    <scope>IDENTIFICATION</scope>
</reference>
<dbReference type="Proteomes" id="UP000887572">
    <property type="component" value="Unplaced"/>
</dbReference>
<organism evidence="2 3">
    <name type="scientific">Globodera rostochiensis</name>
    <name type="common">Golden nematode worm</name>
    <name type="synonym">Heterodera rostochiensis</name>
    <dbReference type="NCBI Taxonomy" id="31243"/>
    <lineage>
        <taxon>Eukaryota</taxon>
        <taxon>Metazoa</taxon>
        <taxon>Ecdysozoa</taxon>
        <taxon>Nematoda</taxon>
        <taxon>Chromadorea</taxon>
        <taxon>Rhabditida</taxon>
        <taxon>Tylenchina</taxon>
        <taxon>Tylenchomorpha</taxon>
        <taxon>Tylenchoidea</taxon>
        <taxon>Heteroderidae</taxon>
        <taxon>Heteroderinae</taxon>
        <taxon>Globodera</taxon>
    </lineage>
</organism>
<name>A0A914H9F4_GLORO</name>
<proteinExistence type="predicted"/>
<evidence type="ECO:0000313" key="3">
    <source>
        <dbReference type="WBParaSite" id="Gr19_v10_g15024.t1"/>
    </source>
</evidence>
<evidence type="ECO:0000313" key="2">
    <source>
        <dbReference type="Proteomes" id="UP000887572"/>
    </source>
</evidence>
<feature type="region of interest" description="Disordered" evidence="1">
    <location>
        <begin position="285"/>
        <end position="307"/>
    </location>
</feature>